<comment type="similarity">
    <text evidence="3 10">Belongs to the alpha-carbonic anhydrase family.</text>
</comment>
<keyword evidence="6 10" id="KW-0479">Metal-binding</keyword>
<organism evidence="12 13">
    <name type="scientific">Carnobacterium divergens DSM 20623</name>
    <dbReference type="NCBI Taxonomy" id="1449336"/>
    <lineage>
        <taxon>Bacteria</taxon>
        <taxon>Bacillati</taxon>
        <taxon>Bacillota</taxon>
        <taxon>Bacilli</taxon>
        <taxon>Lactobacillales</taxon>
        <taxon>Carnobacteriaceae</taxon>
        <taxon>Carnobacterium</taxon>
    </lineage>
</organism>
<evidence type="ECO:0000256" key="4">
    <source>
        <dbReference type="ARBA" id="ARBA00012925"/>
    </source>
</evidence>
<gene>
    <name evidence="12" type="ORF">IV74_GL001883</name>
</gene>
<evidence type="ECO:0000256" key="7">
    <source>
        <dbReference type="ARBA" id="ARBA00022833"/>
    </source>
</evidence>
<dbReference type="GeneID" id="89588877"/>
<dbReference type="Gene3D" id="3.10.200.10">
    <property type="entry name" value="Alpha carbonic anhydrase"/>
    <property type="match status" value="1"/>
</dbReference>
<proteinExistence type="inferred from homology"/>
<accession>A0A0R2HP78</accession>
<dbReference type="Pfam" id="PF00194">
    <property type="entry name" value="Carb_anhydrase"/>
    <property type="match status" value="1"/>
</dbReference>
<dbReference type="eggNOG" id="COG3338">
    <property type="taxonomic scope" value="Bacteria"/>
</dbReference>
<evidence type="ECO:0000256" key="5">
    <source>
        <dbReference type="ARBA" id="ARBA00014628"/>
    </source>
</evidence>
<dbReference type="Proteomes" id="UP000051658">
    <property type="component" value="Unassembled WGS sequence"/>
</dbReference>
<evidence type="ECO:0000256" key="2">
    <source>
        <dbReference type="ARBA" id="ARBA00002904"/>
    </source>
</evidence>
<dbReference type="PROSITE" id="PS00162">
    <property type="entry name" value="ALPHA_CA_1"/>
    <property type="match status" value="1"/>
</dbReference>
<comment type="catalytic activity">
    <reaction evidence="9 10">
        <text>hydrogencarbonate + H(+) = CO2 + H2O</text>
        <dbReference type="Rhea" id="RHEA:10748"/>
        <dbReference type="ChEBI" id="CHEBI:15377"/>
        <dbReference type="ChEBI" id="CHEBI:15378"/>
        <dbReference type="ChEBI" id="CHEBI:16526"/>
        <dbReference type="ChEBI" id="CHEBI:17544"/>
        <dbReference type="EC" id="4.2.1.1"/>
    </reaction>
</comment>
<dbReference type="CDD" id="cd03124">
    <property type="entry name" value="alpha_CA_prokaryotic_like"/>
    <property type="match status" value="1"/>
</dbReference>
<dbReference type="InterPro" id="IPR036398">
    <property type="entry name" value="CA_dom_sf"/>
</dbReference>
<evidence type="ECO:0000313" key="12">
    <source>
        <dbReference type="EMBL" id="KRN54302.1"/>
    </source>
</evidence>
<dbReference type="EC" id="4.2.1.1" evidence="4 10"/>
<evidence type="ECO:0000256" key="10">
    <source>
        <dbReference type="RuleBase" id="RU367011"/>
    </source>
</evidence>
<evidence type="ECO:0000256" key="8">
    <source>
        <dbReference type="ARBA" id="ARBA00023239"/>
    </source>
</evidence>
<dbReference type="EMBL" id="JQBS01000035">
    <property type="protein sequence ID" value="KRN54302.1"/>
    <property type="molecule type" value="Genomic_DNA"/>
</dbReference>
<dbReference type="InterPro" id="IPR001148">
    <property type="entry name" value="CA_dom"/>
</dbReference>
<dbReference type="PANTHER" id="PTHR18952:SF265">
    <property type="entry name" value="CARBONIC ANHYDRASE"/>
    <property type="match status" value="1"/>
</dbReference>
<comment type="caution">
    <text evidence="12">The sequence shown here is derived from an EMBL/GenBank/DDBJ whole genome shotgun (WGS) entry which is preliminary data.</text>
</comment>
<dbReference type="InterPro" id="IPR023561">
    <property type="entry name" value="Carbonic_anhydrase_a-class"/>
</dbReference>
<dbReference type="GO" id="GO:0008270">
    <property type="term" value="F:zinc ion binding"/>
    <property type="evidence" value="ECO:0007669"/>
    <property type="project" value="UniProtKB-UniRule"/>
</dbReference>
<name>A0A0R2HP78_CARDV</name>
<keyword evidence="7 10" id="KW-0862">Zinc</keyword>
<evidence type="ECO:0000256" key="1">
    <source>
        <dbReference type="ARBA" id="ARBA00001947"/>
    </source>
</evidence>
<evidence type="ECO:0000313" key="13">
    <source>
        <dbReference type="Proteomes" id="UP000051658"/>
    </source>
</evidence>
<evidence type="ECO:0000256" key="9">
    <source>
        <dbReference type="ARBA" id="ARBA00048348"/>
    </source>
</evidence>
<dbReference type="RefSeq" id="WP_034569709.1">
    <property type="nucleotide sequence ID" value="NZ_JQBS01000035.1"/>
</dbReference>
<dbReference type="PANTHER" id="PTHR18952">
    <property type="entry name" value="CARBONIC ANHYDRASE"/>
    <property type="match status" value="1"/>
</dbReference>
<comment type="function">
    <text evidence="2 10">Reversible hydration of carbon dioxide.</text>
</comment>
<evidence type="ECO:0000256" key="3">
    <source>
        <dbReference type="ARBA" id="ARBA00010718"/>
    </source>
</evidence>
<dbReference type="SMART" id="SM01057">
    <property type="entry name" value="Carb_anhydrase"/>
    <property type="match status" value="1"/>
</dbReference>
<reference evidence="12 13" key="1">
    <citation type="journal article" date="2015" name="Genome Announc.">
        <title>Expanding the biotechnology potential of lactobacilli through comparative genomics of 213 strains and associated genera.</title>
        <authorList>
            <person name="Sun Z."/>
            <person name="Harris H.M."/>
            <person name="McCann A."/>
            <person name="Guo C."/>
            <person name="Argimon S."/>
            <person name="Zhang W."/>
            <person name="Yang X."/>
            <person name="Jeffery I.B."/>
            <person name="Cooney J.C."/>
            <person name="Kagawa T.F."/>
            <person name="Liu W."/>
            <person name="Song Y."/>
            <person name="Salvetti E."/>
            <person name="Wrobel A."/>
            <person name="Rasinkangas P."/>
            <person name="Parkhill J."/>
            <person name="Rea M.C."/>
            <person name="O'Sullivan O."/>
            <person name="Ritari J."/>
            <person name="Douillard F.P."/>
            <person name="Paul Ross R."/>
            <person name="Yang R."/>
            <person name="Briner A.E."/>
            <person name="Felis G.E."/>
            <person name="de Vos W.M."/>
            <person name="Barrangou R."/>
            <person name="Klaenhammer T.R."/>
            <person name="Caufield P.W."/>
            <person name="Cui Y."/>
            <person name="Zhang H."/>
            <person name="O'Toole P.W."/>
        </authorList>
    </citation>
    <scope>NUCLEOTIDE SEQUENCE [LARGE SCALE GENOMIC DNA]</scope>
    <source>
        <strain evidence="12 13">DSM 20623</strain>
    </source>
</reference>
<dbReference type="InterPro" id="IPR041891">
    <property type="entry name" value="Alpha_CA_prokaryot-like"/>
</dbReference>
<dbReference type="GO" id="GO:0004089">
    <property type="term" value="F:carbonate dehydratase activity"/>
    <property type="evidence" value="ECO:0007669"/>
    <property type="project" value="UniProtKB-UniRule"/>
</dbReference>
<keyword evidence="13" id="KW-1185">Reference proteome</keyword>
<evidence type="ECO:0000256" key="6">
    <source>
        <dbReference type="ARBA" id="ARBA00022723"/>
    </source>
</evidence>
<comment type="cofactor">
    <cofactor evidence="1 10">
        <name>Zn(2+)</name>
        <dbReference type="ChEBI" id="CHEBI:29105"/>
    </cofactor>
</comment>
<protein>
    <recommendedName>
        <fullName evidence="5 10">Carbonic anhydrase</fullName>
        <ecNumber evidence="4 10">4.2.1.1</ecNumber>
    </recommendedName>
</protein>
<feature type="domain" description="Alpha-carbonic anhydrase" evidence="11">
    <location>
        <begin position="3"/>
        <end position="235"/>
    </location>
</feature>
<keyword evidence="8 10" id="KW-0456">Lyase</keyword>
<dbReference type="AlphaFoldDB" id="A0A0R2HP78"/>
<dbReference type="InterPro" id="IPR018338">
    <property type="entry name" value="Carbonic_anhydrase_a-class_CS"/>
</dbReference>
<sequence>MILDWFYEEGPRGPENWKNICAIFHKAENESLQSPINLKEEEVTAEMDGNLLAFDYHATNFRSSFFNHTVHLNPVAGEKINHVVFNHKRYTLEDIHFHLPSEHLINSQQFPLEMHLVHRSAKNELLVIGVVAEPTQVPLNKKLAKIDNIALNPRNAARGFVVPILLNQLLPEKRTFFNYSGSLTTPPTEGPVEWLVFKMPVYMRQGLLKAFEEQIGKTNRPVQERKGRPIYLADK</sequence>
<dbReference type="PROSITE" id="PS51144">
    <property type="entry name" value="ALPHA_CA_2"/>
    <property type="match status" value="1"/>
</dbReference>
<evidence type="ECO:0000259" key="11">
    <source>
        <dbReference type="PROSITE" id="PS51144"/>
    </source>
</evidence>
<dbReference type="PATRIC" id="fig|1449336.4.peg.1919"/>
<dbReference type="SUPFAM" id="SSF51069">
    <property type="entry name" value="Carbonic anhydrase"/>
    <property type="match status" value="1"/>
</dbReference>